<dbReference type="InterPro" id="IPR011042">
    <property type="entry name" value="6-blade_b-propeller_TolB-like"/>
</dbReference>
<dbReference type="Pfam" id="PF04984">
    <property type="entry name" value="Phage_sheath_1"/>
    <property type="match status" value="1"/>
</dbReference>
<gene>
    <name evidence="8" type="ORF">F6W96_39775</name>
</gene>
<feature type="region of interest" description="Disordered" evidence="4">
    <location>
        <begin position="165"/>
        <end position="186"/>
    </location>
</feature>
<reference evidence="8 9" key="1">
    <citation type="journal article" date="2019" name="ACS Chem. Biol.">
        <title>Identification and Mobilization of a Cryptic Antibiotic Biosynthesis Gene Locus from a Human-Pathogenic Nocardia Isolate.</title>
        <authorList>
            <person name="Herisse M."/>
            <person name="Ishida K."/>
            <person name="Porter J.L."/>
            <person name="Howden B."/>
            <person name="Hertweck C."/>
            <person name="Stinear T.P."/>
            <person name="Pidot S.J."/>
        </authorList>
    </citation>
    <scope>NUCLEOTIDE SEQUENCE [LARGE SCALE GENOMIC DNA]</scope>
    <source>
        <strain evidence="8 9">AUSMDU00012715</strain>
    </source>
</reference>
<evidence type="ECO:0000256" key="2">
    <source>
        <dbReference type="ARBA" id="ARBA00022737"/>
    </source>
</evidence>
<evidence type="ECO:0008006" key="10">
    <source>
        <dbReference type="Google" id="ProtNLM"/>
    </source>
</evidence>
<evidence type="ECO:0000259" key="5">
    <source>
        <dbReference type="Pfam" id="PF04984"/>
    </source>
</evidence>
<dbReference type="InterPro" id="IPR056822">
    <property type="entry name" value="TEN_NHL"/>
</dbReference>
<dbReference type="InterPro" id="IPR052042">
    <property type="entry name" value="Tail_sheath_structural"/>
</dbReference>
<dbReference type="Pfam" id="PF17482">
    <property type="entry name" value="Phage_sheath_1C"/>
    <property type="match status" value="1"/>
</dbReference>
<dbReference type="InterPro" id="IPR020287">
    <property type="entry name" value="Tail_sheath_C"/>
</dbReference>
<comment type="similarity">
    <text evidence="1">Belongs to the myoviridae tail sheath protein family.</text>
</comment>
<proteinExistence type="inferred from homology"/>
<feature type="repeat" description="NHL" evidence="3">
    <location>
        <begin position="330"/>
        <end position="371"/>
    </location>
</feature>
<dbReference type="EMBL" id="CP046173">
    <property type="protein sequence ID" value="QIS23524.1"/>
    <property type="molecule type" value="Genomic_DNA"/>
</dbReference>
<evidence type="ECO:0000313" key="8">
    <source>
        <dbReference type="EMBL" id="QIS23524.1"/>
    </source>
</evidence>
<dbReference type="Gene3D" id="3.40.50.11780">
    <property type="match status" value="1"/>
</dbReference>
<organism evidence="8 9">
    <name type="scientific">Nocardia terpenica</name>
    <dbReference type="NCBI Taxonomy" id="455432"/>
    <lineage>
        <taxon>Bacteria</taxon>
        <taxon>Bacillati</taxon>
        <taxon>Actinomycetota</taxon>
        <taxon>Actinomycetes</taxon>
        <taxon>Mycobacteriales</taxon>
        <taxon>Nocardiaceae</taxon>
        <taxon>Nocardia</taxon>
    </lineage>
</organism>
<dbReference type="PROSITE" id="PS51125">
    <property type="entry name" value="NHL"/>
    <property type="match status" value="1"/>
</dbReference>
<dbReference type="Pfam" id="PF25021">
    <property type="entry name" value="TEN_NHL"/>
    <property type="match status" value="1"/>
</dbReference>
<dbReference type="RefSeq" id="WP_167490859.1">
    <property type="nucleotide sequence ID" value="NZ_CP046173.1"/>
</dbReference>
<feature type="domain" description="Teneurin NHL" evidence="7">
    <location>
        <begin position="80"/>
        <end position="222"/>
    </location>
</feature>
<evidence type="ECO:0000259" key="6">
    <source>
        <dbReference type="Pfam" id="PF17482"/>
    </source>
</evidence>
<dbReference type="PANTHER" id="PTHR35861:SF1">
    <property type="entry name" value="PHAGE TAIL SHEATH PROTEIN"/>
    <property type="match status" value="1"/>
</dbReference>
<dbReference type="Gene3D" id="2.40.10.500">
    <property type="match status" value="1"/>
</dbReference>
<dbReference type="Gene3D" id="2.120.10.30">
    <property type="entry name" value="TolB, C-terminal domain"/>
    <property type="match status" value="1"/>
</dbReference>
<dbReference type="InterPro" id="IPR001258">
    <property type="entry name" value="NHL_repeat"/>
</dbReference>
<evidence type="ECO:0000256" key="3">
    <source>
        <dbReference type="PROSITE-ProRule" id="PRU00504"/>
    </source>
</evidence>
<feature type="region of interest" description="Disordered" evidence="4">
    <location>
        <begin position="1"/>
        <end position="24"/>
    </location>
</feature>
<protein>
    <recommendedName>
        <fullName evidence="10">Phage tail protein</fullName>
    </recommendedName>
</protein>
<dbReference type="InterPro" id="IPR035089">
    <property type="entry name" value="Phage_sheath_subtilisin"/>
</dbReference>
<feature type="domain" description="Tail sheath protein subtilisin-like" evidence="5">
    <location>
        <begin position="448"/>
        <end position="582"/>
    </location>
</feature>
<dbReference type="PANTHER" id="PTHR35861">
    <property type="match status" value="1"/>
</dbReference>
<name>A0A6G9ZDK1_9NOCA</name>
<keyword evidence="2" id="KW-0677">Repeat</keyword>
<evidence type="ECO:0000256" key="4">
    <source>
        <dbReference type="SAM" id="MobiDB-lite"/>
    </source>
</evidence>
<evidence type="ECO:0000313" key="9">
    <source>
        <dbReference type="Proteomes" id="UP000500953"/>
    </source>
</evidence>
<dbReference type="SUPFAM" id="SSF63829">
    <property type="entry name" value="Calcium-dependent phosphotriesterase"/>
    <property type="match status" value="1"/>
</dbReference>
<accession>A0A6G9ZDK1</accession>
<dbReference type="AlphaFoldDB" id="A0A6G9ZDK1"/>
<evidence type="ECO:0000259" key="7">
    <source>
        <dbReference type="Pfam" id="PF25021"/>
    </source>
</evidence>
<dbReference type="Proteomes" id="UP000500953">
    <property type="component" value="Chromosome"/>
</dbReference>
<evidence type="ECO:0000256" key="1">
    <source>
        <dbReference type="ARBA" id="ARBA00008005"/>
    </source>
</evidence>
<dbReference type="Pfam" id="PF01436">
    <property type="entry name" value="NHL"/>
    <property type="match status" value="1"/>
</dbReference>
<feature type="domain" description="Tail sheath protein C-terminal" evidence="6">
    <location>
        <begin position="584"/>
        <end position="690"/>
    </location>
</feature>
<sequence length="695" mass="73449">MTATRAPGVRVTERPSGSHALPGAGTSTAAFIGTSLYGPTTPTLVRSWTEYLTLYGTRGSTAESVAGNGTEGTATVGASLDGSILNSPRELAVGPDGQLYIAQFNTSQGLLVADLSTRKITRCVTLAKGWGVAVHSDGSALLSLPERHCVYSIPAHGDPIIVAGQDGQSGSTGDRGPATHAKLNSPSGVAWQDDGSWLIASTYEHRIRRVDAGGIITTVAGNGTAGSAGDGGPATSAQLHSPYGMAAGRGRGFYIANYGSNRVRYVDPDGIITTVAGNGHNDATGDGGPPRDAAVEPLHVCADSDGSLYTSAPRYKSVRVVAGGIISSVRLTGAGGARLTLKEPRGLALGPDGGLYIADGEGHRVWVARTRGLLAQAVYGFFANGGSRCYVTRLDLFHPADQALDRALQQLTTVPEVSIVAAPDVWTLHPPTTDTAPTEKYKDGNLALQKIAQHCATNGTRVAIADPPPALTPDQAKTWRDTLTLTGQARQHTAVYYPWVTTSALTPTPVAVPPCGHIAGIWARTDSTRGIHKAPANEAVHTITAPERLLSDTDQGPLNHAGVNCLRVFPGEGTLVWGARTLSDTDDWRYLNVRRYISFVRDTLQQGTHWAVFEPNDQRLWAALRRTITTFLTDQWRAGALQGTTSDQAFYIICDDTVNTPHTITAGRVRATIGLAVTRPAEFIEFTLTQTYPTP</sequence>